<keyword evidence="2" id="KW-1003">Cell membrane</keyword>
<sequence>MLTARQPVAKGASEMAWLLFGKSCSLMRCPVTGTFIDMAGGPISYALLAALATALLVAAATDLRRREIDNWLNLAIALAAPLYWLAAGLDWAAIAFQLVLALFTFVAACALYAMRQMGGGDVKLLSALALWFVPGSFVQLIVIMGLIGGAASVAMAVGNMTCAPRETVRNALATLAASAWVLGACAVTFTAATGQPLVALDTLGKVTAPLPGVLLAIVGLLALALFATGLSHIFRRQRGAIPIPYGVAISAAGLWVLFQGMISSPIVTAL</sequence>
<dbReference type="GO" id="GO:0004190">
    <property type="term" value="F:aspartic-type endopeptidase activity"/>
    <property type="evidence" value="ECO:0007669"/>
    <property type="project" value="UniProtKB-EC"/>
</dbReference>
<evidence type="ECO:0000313" key="9">
    <source>
        <dbReference type="Proteomes" id="UP000555448"/>
    </source>
</evidence>
<dbReference type="GO" id="GO:0005886">
    <property type="term" value="C:plasma membrane"/>
    <property type="evidence" value="ECO:0007669"/>
    <property type="project" value="UniProtKB-SubCell"/>
</dbReference>
<evidence type="ECO:0000256" key="6">
    <source>
        <dbReference type="SAM" id="Phobius"/>
    </source>
</evidence>
<reference evidence="8 9" key="1">
    <citation type="submission" date="2020-08" db="EMBL/GenBank/DDBJ databases">
        <title>Functional genomics of gut bacteria from endangered species of beetles.</title>
        <authorList>
            <person name="Carlos-Shanley C."/>
        </authorList>
    </citation>
    <scope>NUCLEOTIDE SEQUENCE [LARGE SCALE GENOMIC DNA]</scope>
    <source>
        <strain evidence="8 9">S00245</strain>
    </source>
</reference>
<keyword evidence="3 6" id="KW-0812">Transmembrane</keyword>
<feature type="domain" description="Prepilin type IV endopeptidase peptidase" evidence="7">
    <location>
        <begin position="50"/>
        <end position="151"/>
    </location>
</feature>
<evidence type="ECO:0000256" key="5">
    <source>
        <dbReference type="ARBA" id="ARBA00023136"/>
    </source>
</evidence>
<feature type="transmembrane region" description="Helical" evidence="6">
    <location>
        <begin position="70"/>
        <end position="86"/>
    </location>
</feature>
<dbReference type="AlphaFoldDB" id="A0A7W7KDT2"/>
<evidence type="ECO:0000256" key="2">
    <source>
        <dbReference type="ARBA" id="ARBA00022475"/>
    </source>
</evidence>
<comment type="subcellular location">
    <subcellularLocation>
        <location evidence="1">Cell membrane</location>
        <topology evidence="1">Multi-pass membrane protein</topology>
    </subcellularLocation>
</comment>
<protein>
    <submittedName>
        <fullName evidence="8">Prepilin peptidase CpaA</fullName>
        <ecNumber evidence="8">3.4.23.43</ecNumber>
    </submittedName>
</protein>
<dbReference type="PANTHER" id="PTHR36506">
    <property type="entry name" value="PREFLAGELLIN PEPTIDASE"/>
    <property type="match status" value="1"/>
</dbReference>
<organism evidence="8 9">
    <name type="scientific">Novosphingobium chloroacetimidivorans</name>
    <dbReference type="NCBI Taxonomy" id="1428314"/>
    <lineage>
        <taxon>Bacteria</taxon>
        <taxon>Pseudomonadati</taxon>
        <taxon>Pseudomonadota</taxon>
        <taxon>Alphaproteobacteria</taxon>
        <taxon>Sphingomonadales</taxon>
        <taxon>Sphingomonadaceae</taxon>
        <taxon>Novosphingobium</taxon>
    </lineage>
</organism>
<keyword evidence="4 6" id="KW-1133">Transmembrane helix</keyword>
<evidence type="ECO:0000256" key="4">
    <source>
        <dbReference type="ARBA" id="ARBA00022989"/>
    </source>
</evidence>
<feature type="transmembrane region" description="Helical" evidence="6">
    <location>
        <begin position="213"/>
        <end position="234"/>
    </location>
</feature>
<comment type="caution">
    <text evidence="8">The sequence shown here is derived from an EMBL/GenBank/DDBJ whole genome shotgun (WGS) entry which is preliminary data.</text>
</comment>
<feature type="transmembrane region" description="Helical" evidence="6">
    <location>
        <begin position="92"/>
        <end position="113"/>
    </location>
</feature>
<feature type="transmembrane region" description="Helical" evidence="6">
    <location>
        <begin position="240"/>
        <end position="258"/>
    </location>
</feature>
<gene>
    <name evidence="8" type="ORF">HNO88_003580</name>
</gene>
<feature type="transmembrane region" description="Helical" evidence="6">
    <location>
        <begin position="43"/>
        <end position="63"/>
    </location>
</feature>
<proteinExistence type="predicted"/>
<dbReference type="InterPro" id="IPR000045">
    <property type="entry name" value="Prepilin_IV_endopep_pep"/>
</dbReference>
<evidence type="ECO:0000256" key="1">
    <source>
        <dbReference type="ARBA" id="ARBA00004651"/>
    </source>
</evidence>
<dbReference type="Pfam" id="PF01478">
    <property type="entry name" value="Peptidase_A24"/>
    <property type="match status" value="1"/>
</dbReference>
<keyword evidence="8" id="KW-0378">Hydrolase</keyword>
<evidence type="ECO:0000313" key="8">
    <source>
        <dbReference type="EMBL" id="MBB4860238.1"/>
    </source>
</evidence>
<dbReference type="Proteomes" id="UP000555448">
    <property type="component" value="Unassembled WGS sequence"/>
</dbReference>
<dbReference type="InterPro" id="IPR052218">
    <property type="entry name" value="Preflagellin_Peptidase"/>
</dbReference>
<dbReference type="EMBL" id="JACHLR010000018">
    <property type="protein sequence ID" value="MBB4860238.1"/>
    <property type="molecule type" value="Genomic_DNA"/>
</dbReference>
<dbReference type="Gene3D" id="1.20.120.1220">
    <property type="match status" value="1"/>
</dbReference>
<feature type="transmembrane region" description="Helical" evidence="6">
    <location>
        <begin position="125"/>
        <end position="151"/>
    </location>
</feature>
<keyword evidence="9" id="KW-1185">Reference proteome</keyword>
<accession>A0A7W7KDT2</accession>
<dbReference type="PANTHER" id="PTHR36506:SF1">
    <property type="entry name" value="PREFLAGELLIN PEPTIDASE"/>
    <property type="match status" value="1"/>
</dbReference>
<name>A0A7W7KDT2_9SPHN</name>
<evidence type="ECO:0000256" key="3">
    <source>
        <dbReference type="ARBA" id="ARBA00022692"/>
    </source>
</evidence>
<keyword evidence="5 6" id="KW-0472">Membrane</keyword>
<evidence type="ECO:0000259" key="7">
    <source>
        <dbReference type="Pfam" id="PF01478"/>
    </source>
</evidence>
<feature type="transmembrane region" description="Helical" evidence="6">
    <location>
        <begin position="171"/>
        <end position="192"/>
    </location>
</feature>
<dbReference type="EC" id="3.4.23.43" evidence="8"/>